<dbReference type="OrthoDB" id="6159439at2759"/>
<dbReference type="EMBL" id="LZPO01017280">
    <property type="protein sequence ID" value="OBS81383.1"/>
    <property type="molecule type" value="Genomic_DNA"/>
</dbReference>
<organism evidence="2 3">
    <name type="scientific">Neotoma lepida</name>
    <name type="common">Desert woodrat</name>
    <dbReference type="NCBI Taxonomy" id="56216"/>
    <lineage>
        <taxon>Eukaryota</taxon>
        <taxon>Metazoa</taxon>
        <taxon>Chordata</taxon>
        <taxon>Craniata</taxon>
        <taxon>Vertebrata</taxon>
        <taxon>Euteleostomi</taxon>
        <taxon>Mammalia</taxon>
        <taxon>Eutheria</taxon>
        <taxon>Euarchontoglires</taxon>
        <taxon>Glires</taxon>
        <taxon>Rodentia</taxon>
        <taxon>Myomorpha</taxon>
        <taxon>Muroidea</taxon>
        <taxon>Cricetidae</taxon>
        <taxon>Neotominae</taxon>
        <taxon>Neotoma</taxon>
    </lineage>
</organism>
<dbReference type="AlphaFoldDB" id="A0A1A6HSE3"/>
<protein>
    <submittedName>
        <fullName evidence="2">Uncharacterized protein</fullName>
    </submittedName>
</protein>
<reference evidence="2 3" key="1">
    <citation type="submission" date="2016-06" db="EMBL/GenBank/DDBJ databases">
        <title>The Draft Genome Sequence and Annotation of the Desert Woodrat Neotoma lepida.</title>
        <authorList>
            <person name="Campbell M."/>
            <person name="Oakeson K.F."/>
            <person name="Yandell M."/>
            <person name="Halpert J.R."/>
            <person name="Dearing D."/>
        </authorList>
    </citation>
    <scope>NUCLEOTIDE SEQUENCE [LARGE SCALE GENOMIC DNA]</scope>
    <source>
        <strain evidence="2">417</strain>
        <tissue evidence="2">Liver</tissue>
    </source>
</reference>
<feature type="region of interest" description="Disordered" evidence="1">
    <location>
        <begin position="1"/>
        <end position="59"/>
    </location>
</feature>
<feature type="compositionally biased region" description="Polar residues" evidence="1">
    <location>
        <begin position="33"/>
        <end position="42"/>
    </location>
</feature>
<comment type="caution">
    <text evidence="2">The sequence shown here is derived from an EMBL/GenBank/DDBJ whole genome shotgun (WGS) entry which is preliminary data.</text>
</comment>
<dbReference type="Proteomes" id="UP000092124">
    <property type="component" value="Unassembled WGS sequence"/>
</dbReference>
<proteinExistence type="predicted"/>
<keyword evidence="3" id="KW-1185">Reference proteome</keyword>
<gene>
    <name evidence="2" type="ORF">A6R68_20411</name>
</gene>
<name>A0A1A6HSE3_NEOLE</name>
<sequence>MILQATEAVQEGENPDAPLTSMNPLPEERSPGQDFSGTQAPFYSQPDAEHEKQQSEDLDYTDISYIMQCTFN</sequence>
<accession>A0A1A6HSE3</accession>
<evidence type="ECO:0000313" key="2">
    <source>
        <dbReference type="EMBL" id="OBS81383.1"/>
    </source>
</evidence>
<evidence type="ECO:0000313" key="3">
    <source>
        <dbReference type="Proteomes" id="UP000092124"/>
    </source>
</evidence>
<evidence type="ECO:0000256" key="1">
    <source>
        <dbReference type="SAM" id="MobiDB-lite"/>
    </source>
</evidence>